<protein>
    <submittedName>
        <fullName evidence="2">Uncharacterized protein</fullName>
    </submittedName>
</protein>
<dbReference type="AlphaFoldDB" id="A0A7U7J0H6"/>
<proteinExistence type="predicted"/>
<organism evidence="2 3">
    <name type="scientific">Parasaccharibacter apium</name>
    <dbReference type="NCBI Taxonomy" id="1510841"/>
    <lineage>
        <taxon>Bacteria</taxon>
        <taxon>Pseudomonadati</taxon>
        <taxon>Pseudomonadota</taxon>
        <taxon>Alphaproteobacteria</taxon>
        <taxon>Acetobacterales</taxon>
        <taxon>Acetobacteraceae</taxon>
        <taxon>Parasaccharibacter</taxon>
    </lineage>
</organism>
<dbReference type="Proteomes" id="UP000027590">
    <property type="component" value="Unassembled WGS sequence"/>
</dbReference>
<feature type="compositionally biased region" description="Polar residues" evidence="1">
    <location>
        <begin position="10"/>
        <end position="20"/>
    </location>
</feature>
<evidence type="ECO:0000313" key="2">
    <source>
        <dbReference type="EMBL" id="CDG33091.1"/>
    </source>
</evidence>
<dbReference type="EMBL" id="CBLY010000002">
    <property type="protein sequence ID" value="CDG33091.1"/>
    <property type="molecule type" value="Genomic_DNA"/>
</dbReference>
<evidence type="ECO:0000256" key="1">
    <source>
        <dbReference type="SAM" id="MobiDB-lite"/>
    </source>
</evidence>
<comment type="caution">
    <text evidence="2">The sequence shown here is derived from an EMBL/GenBank/DDBJ whole genome shotgun (WGS) entry which is preliminary data.</text>
</comment>
<name>A0A7U7J0H6_9PROT</name>
<feature type="region of interest" description="Disordered" evidence="1">
    <location>
        <begin position="1"/>
        <end position="47"/>
    </location>
</feature>
<reference evidence="2 3" key="2">
    <citation type="journal article" date="2014" name="PLoS ONE">
        <title>Evolution of mitochondria reconstructed from the energy metabolism of living bacteria.</title>
        <authorList>
            <person name="Degli Esposti M."/>
            <person name="Chouaia B."/>
            <person name="Comandatore F."/>
            <person name="Crotti E."/>
            <person name="Sassera D."/>
            <person name="Lievens P.M."/>
            <person name="Daffonchio D."/>
            <person name="Bandi C."/>
        </authorList>
    </citation>
    <scope>NUCLEOTIDE SEQUENCE [LARGE SCALE GENOMIC DNA]</scope>
    <source>
        <strain evidence="3">AM169</strain>
    </source>
</reference>
<sequence length="47" mass="5072">MLIRQRGRTSHFSLQKSSGKSGEWGKNPGQETAGQVSGPWWRASGAA</sequence>
<evidence type="ECO:0000313" key="3">
    <source>
        <dbReference type="Proteomes" id="UP000027590"/>
    </source>
</evidence>
<reference evidence="2 3" key="1">
    <citation type="journal article" date="2014" name="Genome Biol. Evol.">
        <title>Acetic acid bacteria genomes reveal functional traits for adaptation to life in insect guts.</title>
        <authorList>
            <person name="Chouaia B."/>
            <person name="Gaiarsa S."/>
            <person name="Crotti E."/>
            <person name="Comandatore F."/>
            <person name="Degli Esposti M."/>
            <person name="Ricci I."/>
            <person name="Alma A."/>
            <person name="Favia G."/>
            <person name="Bandi C."/>
            <person name="Daffonchio D."/>
        </authorList>
    </citation>
    <scope>NUCLEOTIDE SEQUENCE [LARGE SCALE GENOMIC DNA]</scope>
    <source>
        <strain evidence="3">AM169</strain>
    </source>
</reference>
<accession>A0A7U7J0H6</accession>
<gene>
    <name evidence="2" type="ORF">SACS_0353</name>
</gene>